<feature type="domain" description="SnoaL-like" evidence="1">
    <location>
        <begin position="22"/>
        <end position="139"/>
    </location>
</feature>
<reference evidence="2" key="2">
    <citation type="submission" date="2020-09" db="EMBL/GenBank/DDBJ databases">
        <authorList>
            <person name="Sun Q."/>
            <person name="Zhou Y."/>
        </authorList>
    </citation>
    <scope>NUCLEOTIDE SEQUENCE</scope>
    <source>
        <strain evidence="2">CGMCC 1.15290</strain>
    </source>
</reference>
<gene>
    <name evidence="2" type="ORF">GCM10011379_01430</name>
</gene>
<dbReference type="InterPro" id="IPR046860">
    <property type="entry name" value="SnoaL_5"/>
</dbReference>
<dbReference type="Proteomes" id="UP000627292">
    <property type="component" value="Unassembled WGS sequence"/>
</dbReference>
<comment type="caution">
    <text evidence="2">The sequence shown here is derived from an EMBL/GenBank/DDBJ whole genome shotgun (WGS) entry which is preliminary data.</text>
</comment>
<dbReference type="Pfam" id="PF20409">
    <property type="entry name" value="SnoaL_5"/>
    <property type="match status" value="1"/>
</dbReference>
<evidence type="ECO:0000259" key="1">
    <source>
        <dbReference type="Pfam" id="PF20409"/>
    </source>
</evidence>
<accession>A0A917MQ27</accession>
<keyword evidence="3" id="KW-1185">Reference proteome</keyword>
<organism evidence="2 3">
    <name type="scientific">Filimonas zeae</name>
    <dbReference type="NCBI Taxonomy" id="1737353"/>
    <lineage>
        <taxon>Bacteria</taxon>
        <taxon>Pseudomonadati</taxon>
        <taxon>Bacteroidota</taxon>
        <taxon>Chitinophagia</taxon>
        <taxon>Chitinophagales</taxon>
        <taxon>Chitinophagaceae</taxon>
        <taxon>Filimonas</taxon>
    </lineage>
</organism>
<name>A0A917MQ27_9BACT</name>
<dbReference type="InterPro" id="IPR032710">
    <property type="entry name" value="NTF2-like_dom_sf"/>
</dbReference>
<protein>
    <recommendedName>
        <fullName evidence="1">SnoaL-like domain-containing protein</fullName>
    </recommendedName>
</protein>
<dbReference type="EMBL" id="BMIB01000001">
    <property type="protein sequence ID" value="GGH57115.1"/>
    <property type="molecule type" value="Genomic_DNA"/>
</dbReference>
<proteinExistence type="predicted"/>
<reference evidence="2" key="1">
    <citation type="journal article" date="2014" name="Int. J. Syst. Evol. Microbiol.">
        <title>Complete genome sequence of Corynebacterium casei LMG S-19264T (=DSM 44701T), isolated from a smear-ripened cheese.</title>
        <authorList>
            <consortium name="US DOE Joint Genome Institute (JGI-PGF)"/>
            <person name="Walter F."/>
            <person name="Albersmeier A."/>
            <person name="Kalinowski J."/>
            <person name="Ruckert C."/>
        </authorList>
    </citation>
    <scope>NUCLEOTIDE SEQUENCE</scope>
    <source>
        <strain evidence="2">CGMCC 1.15290</strain>
    </source>
</reference>
<dbReference type="Gene3D" id="3.10.450.50">
    <property type="match status" value="1"/>
</dbReference>
<evidence type="ECO:0000313" key="2">
    <source>
        <dbReference type="EMBL" id="GGH57115.1"/>
    </source>
</evidence>
<evidence type="ECO:0000313" key="3">
    <source>
        <dbReference type="Proteomes" id="UP000627292"/>
    </source>
</evidence>
<sequence>MLKANRPLPACFLPLCDKANFMTIQQIADKLVAYCRNSQWEQAQRELYADDVISIEPEASSVFEKETKGLPAIIEKGHKFDDLVETMHSIRVTDPIVADHTFACVLEMDATMKAHGRTAMKELCIYTVKDGKIVKEEFVM</sequence>
<dbReference type="AlphaFoldDB" id="A0A917MQ27"/>
<dbReference type="SUPFAM" id="SSF54427">
    <property type="entry name" value="NTF2-like"/>
    <property type="match status" value="1"/>
</dbReference>